<organism evidence="1 2">
    <name type="scientific">Adineta steineri</name>
    <dbReference type="NCBI Taxonomy" id="433720"/>
    <lineage>
        <taxon>Eukaryota</taxon>
        <taxon>Metazoa</taxon>
        <taxon>Spiralia</taxon>
        <taxon>Gnathifera</taxon>
        <taxon>Rotifera</taxon>
        <taxon>Eurotatoria</taxon>
        <taxon>Bdelloidea</taxon>
        <taxon>Adinetida</taxon>
        <taxon>Adinetidae</taxon>
        <taxon>Adineta</taxon>
    </lineage>
</organism>
<comment type="caution">
    <text evidence="1">The sequence shown here is derived from an EMBL/GenBank/DDBJ whole genome shotgun (WGS) entry which is preliminary data.</text>
</comment>
<proteinExistence type="predicted"/>
<dbReference type="AlphaFoldDB" id="A0A820N4L3"/>
<feature type="non-terminal residue" evidence="1">
    <location>
        <position position="16"/>
    </location>
</feature>
<protein>
    <submittedName>
        <fullName evidence="1">Uncharacterized protein</fullName>
    </submittedName>
</protein>
<accession>A0A820N4L3</accession>
<name>A0A820N4L3_9BILA</name>
<gene>
    <name evidence="1" type="ORF">OXD698_LOCUS50548</name>
</gene>
<evidence type="ECO:0000313" key="1">
    <source>
        <dbReference type="EMBL" id="CAF4384513.1"/>
    </source>
</evidence>
<evidence type="ECO:0000313" key="2">
    <source>
        <dbReference type="Proteomes" id="UP000663844"/>
    </source>
</evidence>
<dbReference type="Proteomes" id="UP000663844">
    <property type="component" value="Unassembled WGS sequence"/>
</dbReference>
<reference evidence="1" key="1">
    <citation type="submission" date="2021-02" db="EMBL/GenBank/DDBJ databases">
        <authorList>
            <person name="Nowell W R."/>
        </authorList>
    </citation>
    <scope>NUCLEOTIDE SEQUENCE</scope>
</reference>
<dbReference type="EMBL" id="CAJOAZ010024438">
    <property type="protein sequence ID" value="CAF4384513.1"/>
    <property type="molecule type" value="Genomic_DNA"/>
</dbReference>
<sequence>MIRTLKAIQYHLQHRL</sequence>
<feature type="non-terminal residue" evidence="1">
    <location>
        <position position="1"/>
    </location>
</feature>